<dbReference type="OrthoDB" id="9787933at2"/>
<name>A0A4V6NPK1_9GAMM</name>
<feature type="signal peptide" evidence="1">
    <location>
        <begin position="1"/>
        <end position="26"/>
    </location>
</feature>
<evidence type="ECO:0000256" key="1">
    <source>
        <dbReference type="SAM" id="SignalP"/>
    </source>
</evidence>
<dbReference type="PANTHER" id="PTHR46623">
    <property type="entry name" value="CARBOXYMETHYLENEBUTENOLIDASE-RELATED"/>
    <property type="match status" value="1"/>
</dbReference>
<dbReference type="Pfam" id="PF01738">
    <property type="entry name" value="DLH"/>
    <property type="match status" value="1"/>
</dbReference>
<dbReference type="PROSITE" id="PS51318">
    <property type="entry name" value="TAT"/>
    <property type="match status" value="1"/>
</dbReference>
<dbReference type="RefSeq" id="WP_132540701.1">
    <property type="nucleotide sequence ID" value="NZ_SLWY01000007.1"/>
</dbReference>
<gene>
    <name evidence="3" type="ORF">EV699_10752</name>
</gene>
<dbReference type="EMBL" id="SLWY01000007">
    <property type="protein sequence ID" value="TCO81659.1"/>
    <property type="molecule type" value="Genomic_DNA"/>
</dbReference>
<protein>
    <submittedName>
        <fullName evidence="3">Carboxymethylenebutenolidase</fullName>
    </submittedName>
</protein>
<feature type="domain" description="Dienelactone hydrolase" evidence="2">
    <location>
        <begin position="57"/>
        <end position="279"/>
    </location>
</feature>
<evidence type="ECO:0000259" key="2">
    <source>
        <dbReference type="Pfam" id="PF01738"/>
    </source>
</evidence>
<dbReference type="PANTHER" id="PTHR46623:SF6">
    <property type="entry name" value="ALPHA_BETA-HYDROLASES SUPERFAMILY PROTEIN"/>
    <property type="match status" value="1"/>
</dbReference>
<comment type="caution">
    <text evidence="3">The sequence shown here is derived from an EMBL/GenBank/DDBJ whole genome shotgun (WGS) entry which is preliminary data.</text>
</comment>
<keyword evidence="4" id="KW-1185">Reference proteome</keyword>
<dbReference type="Proteomes" id="UP000295765">
    <property type="component" value="Unassembled WGS sequence"/>
</dbReference>
<dbReference type="GO" id="GO:0016787">
    <property type="term" value="F:hydrolase activity"/>
    <property type="evidence" value="ECO:0007669"/>
    <property type="project" value="InterPro"/>
</dbReference>
<reference evidence="3 4" key="1">
    <citation type="submission" date="2019-03" db="EMBL/GenBank/DDBJ databases">
        <title>Genomic Encyclopedia of Type Strains, Phase IV (KMG-IV): sequencing the most valuable type-strain genomes for metagenomic binning, comparative biology and taxonomic classification.</title>
        <authorList>
            <person name="Goeker M."/>
        </authorList>
    </citation>
    <scope>NUCLEOTIDE SEQUENCE [LARGE SCALE GENOMIC DNA]</scope>
    <source>
        <strain evidence="3 4">DSM 25287</strain>
    </source>
</reference>
<keyword evidence="1" id="KW-0732">Signal</keyword>
<dbReference type="Gene3D" id="3.40.50.1820">
    <property type="entry name" value="alpha/beta hydrolase"/>
    <property type="match status" value="1"/>
</dbReference>
<feature type="chain" id="PRO_5020336940" evidence="1">
    <location>
        <begin position="27"/>
        <end position="283"/>
    </location>
</feature>
<proteinExistence type="predicted"/>
<dbReference type="AlphaFoldDB" id="A0A4V6NPK1"/>
<dbReference type="SUPFAM" id="SSF53474">
    <property type="entry name" value="alpha/beta-Hydrolases"/>
    <property type="match status" value="1"/>
</dbReference>
<evidence type="ECO:0000313" key="3">
    <source>
        <dbReference type="EMBL" id="TCO81659.1"/>
    </source>
</evidence>
<dbReference type="InterPro" id="IPR029058">
    <property type="entry name" value="AB_hydrolase_fold"/>
</dbReference>
<accession>A0A4V6NPK1</accession>
<evidence type="ECO:0000313" key="4">
    <source>
        <dbReference type="Proteomes" id="UP000295765"/>
    </source>
</evidence>
<dbReference type="InterPro" id="IPR006311">
    <property type="entry name" value="TAT_signal"/>
</dbReference>
<sequence>MTDTSHGGLTRRAFVTALAASGFALAVQPIAAETILTPADGLDTGTARIAVASGELPVYHARPAGRGDCPLILVVQEIFGVHEYIRDVCRRLARAGYAAIAPELYFRQGDVSQIADVQTILKDVVARVPDAQVLADLDACLAWAGTQKFADAGRAGITGFCWGGRIAWLYAAHNPRLQAAVAWYGRLEGASSANTPQQPLQLASTLTVPVLGLYGEADQGIPQDSIERMKAALAQGRSGSAFVVYPGASHAFHADYRPSYQQAAAEDGWKRLLAWFAAHGLAV</sequence>
<organism evidence="3 4">
    <name type="scientific">Plasticicumulans lactativorans</name>
    <dbReference type="NCBI Taxonomy" id="1133106"/>
    <lineage>
        <taxon>Bacteria</taxon>
        <taxon>Pseudomonadati</taxon>
        <taxon>Pseudomonadota</taxon>
        <taxon>Gammaproteobacteria</taxon>
        <taxon>Candidatus Competibacteraceae</taxon>
        <taxon>Plasticicumulans</taxon>
    </lineage>
</organism>
<dbReference type="InterPro" id="IPR051049">
    <property type="entry name" value="Dienelactone_hydrolase-like"/>
</dbReference>
<dbReference type="InterPro" id="IPR002925">
    <property type="entry name" value="Dienelactn_hydro"/>
</dbReference>